<dbReference type="VEuPathDB" id="TriTrypDB:TcIL3000_0_49940"/>
<reference evidence="9 10" key="2">
    <citation type="journal article" date="2012" name="Proc. Natl. Acad. Sci. U.S.A.">
        <title>Antigenic diversity is generated by distinct evolutionary mechanisms in African trypanosome species.</title>
        <authorList>
            <person name="Jackson A.P."/>
            <person name="Berry A."/>
            <person name="Aslett M."/>
            <person name="Allison H.C."/>
            <person name="Burton P."/>
            <person name="Vavrova-Anderson J."/>
            <person name="Brown R."/>
            <person name="Browne H."/>
            <person name="Corton N."/>
            <person name="Hauser H."/>
            <person name="Gamble J."/>
            <person name="Gilderthorp R."/>
            <person name="Marcello L."/>
            <person name="McQuillan J."/>
            <person name="Otto T.D."/>
            <person name="Quail M.A."/>
            <person name="Sanders M.J."/>
            <person name="van Tonder A."/>
            <person name="Ginger M.L."/>
            <person name="Field M.C."/>
            <person name="Barry J.D."/>
            <person name="Hertz-Fowler C."/>
            <person name="Berriman M."/>
        </authorList>
    </citation>
    <scope>NUCLEOTIDE SEQUENCE [LARGE SCALE GENOMIC DNA]</scope>
    <source>
        <strain evidence="9 10">IL3000</strain>
    </source>
</reference>
<dbReference type="Pfam" id="PF00929">
    <property type="entry name" value="RNase_T"/>
    <property type="match status" value="1"/>
</dbReference>
<evidence type="ECO:0000313" key="10">
    <source>
        <dbReference type="Proteomes" id="UP000000702"/>
    </source>
</evidence>
<dbReference type="EMBL" id="CAEQ01001486">
    <property type="protein sequence ID" value="CCD14375.1"/>
    <property type="molecule type" value="Genomic_DNA"/>
</dbReference>
<sequence length="782" mass="84507">MGRKRHSNATGATKTVSNGECPPNWCTAKASDDVMHGLGKTPDTTEHASSQKEVEKGESDMAEAVARHFSEVEIFFQLAAERRRAGFLYPRDIGTLLLWSVPSAVPLVEGPKVFFIKNRSKVRDVVVIYVNGWSYDDMLLAEAGEPGMGGGSKEVAGEAAVKGPDGKGTFCEQRGKRPREEMLEGGDAPETFEGEQWSARAGHAMLCLIRQQQCWARIACGVQFAPIVVTKGSMRFERDIFWRNEKSKTAVANQLEDGQNRLKGENQGEVVNHEGNTGKGSALPKGVDALFSRALTINSGESNVPAGTPGSAPSAPLESLRYLSHPPDGGPSLWEREDLLLQYALSLEKDRAALEGLGFVLDVPEGEDPSAWKSFGVVDRSQANGDSLPHVLALDCEMVLVRNHVSALARVSLVDVRAGTVVLDSLVKPAEEVLDYVTRYSGIDEAMLEGVTTTLEDCQQLLKKYISTSTFLIGHSLENDLRACKMLPNCQILDTAYLFPHPSGLPCKNSLRYLAMRYLKKTIQQGSHDSQIDACTSAELLHLKLKHGPEFGVFMKLSVLGAIDGASLPSEGGDGGQDPSSSSVEIHLFDDACTLSEIVPHSKGKGACGINAVPVRHDEDAVRKAVRCLQRRCDAHKNPADDTSLSYALVWIQLSETSVPVGAEALEGEQRTREELEMERVNETNRRVMRIVQATPHNSLIVVVAAAPAGGVVDVGKNNKGDLSASQAGSCRGACFAFVKDDAATGPLATWLNPKESEQKETAEVVDGTSEEVPIVPVCQQQ</sequence>
<dbReference type="PANTHER" id="PTHR12801:SF115">
    <property type="entry name" value="FI18136P1-RELATED"/>
    <property type="match status" value="1"/>
</dbReference>
<name>F9WAV3_TRYCI</name>
<dbReference type="AlphaFoldDB" id="F9WAV3"/>
<dbReference type="InterPro" id="IPR013520">
    <property type="entry name" value="Ribonucl_H"/>
</dbReference>
<protein>
    <submittedName>
        <fullName evidence="9">WGS project CAEQ00000000 data, annotated contig 2020</fullName>
    </submittedName>
</protein>
<evidence type="ECO:0000256" key="2">
    <source>
        <dbReference type="ARBA" id="ARBA00006357"/>
    </source>
</evidence>
<gene>
    <name evidence="9" type="ORF">TCIL3000_0_49940</name>
</gene>
<dbReference type="CDD" id="cd06145">
    <property type="entry name" value="REX1_like"/>
    <property type="match status" value="1"/>
</dbReference>
<evidence type="ECO:0000256" key="6">
    <source>
        <dbReference type="ARBA" id="ARBA00023242"/>
    </source>
</evidence>
<dbReference type="GO" id="GO:0010629">
    <property type="term" value="P:negative regulation of gene expression"/>
    <property type="evidence" value="ECO:0007669"/>
    <property type="project" value="UniProtKB-ARBA"/>
</dbReference>
<evidence type="ECO:0000256" key="1">
    <source>
        <dbReference type="ARBA" id="ARBA00004123"/>
    </source>
</evidence>
<comment type="subcellular location">
    <subcellularLocation>
        <location evidence="1">Nucleus</location>
    </subcellularLocation>
</comment>
<dbReference type="Proteomes" id="UP000000702">
    <property type="component" value="Unassembled WGS sequence"/>
</dbReference>
<keyword evidence="5" id="KW-0269">Exonuclease</keyword>
<keyword evidence="6" id="KW-0539">Nucleus</keyword>
<dbReference type="FunFam" id="3.30.420.10:FF:000031">
    <property type="entry name" value="RNA exonuclease 1"/>
    <property type="match status" value="1"/>
</dbReference>
<dbReference type="GO" id="GO:0005634">
    <property type="term" value="C:nucleus"/>
    <property type="evidence" value="ECO:0007669"/>
    <property type="project" value="UniProtKB-SubCell"/>
</dbReference>
<keyword evidence="3" id="KW-0540">Nuclease</keyword>
<evidence type="ECO:0000256" key="3">
    <source>
        <dbReference type="ARBA" id="ARBA00022722"/>
    </source>
</evidence>
<dbReference type="GO" id="GO:0004527">
    <property type="term" value="F:exonuclease activity"/>
    <property type="evidence" value="ECO:0007669"/>
    <property type="project" value="UniProtKB-KW"/>
</dbReference>
<feature type="compositionally biased region" description="Low complexity" evidence="7">
    <location>
        <begin position="305"/>
        <end position="316"/>
    </location>
</feature>
<comment type="caution">
    <text evidence="9">The sequence shown here is derived from an EMBL/GenBank/DDBJ whole genome shotgun (WGS) entry which is preliminary data.</text>
</comment>
<dbReference type="PANTHER" id="PTHR12801">
    <property type="entry name" value="RNA EXONUCLEASE REXO1 / RECO3 FAMILY MEMBER-RELATED"/>
    <property type="match status" value="1"/>
</dbReference>
<feature type="domain" description="Exonuclease" evidence="8">
    <location>
        <begin position="390"/>
        <end position="550"/>
    </location>
</feature>
<dbReference type="OMA" id="HPAGLPY"/>
<feature type="region of interest" description="Disordered" evidence="7">
    <location>
        <begin position="301"/>
        <end position="323"/>
    </location>
</feature>
<evidence type="ECO:0000256" key="5">
    <source>
        <dbReference type="ARBA" id="ARBA00022839"/>
    </source>
</evidence>
<evidence type="ECO:0000259" key="8">
    <source>
        <dbReference type="SMART" id="SM00479"/>
    </source>
</evidence>
<evidence type="ECO:0000313" key="9">
    <source>
        <dbReference type="EMBL" id="CCD14375.1"/>
    </source>
</evidence>
<feature type="compositionally biased region" description="Polar residues" evidence="7">
    <location>
        <begin position="8"/>
        <end position="18"/>
    </location>
</feature>
<reference evidence="10" key="1">
    <citation type="submission" date="2011-07" db="EMBL/GenBank/DDBJ databases">
        <title>Divergent evolution of antigenic variation in African trypanosomes.</title>
        <authorList>
            <person name="Jackson A.P."/>
            <person name="Berry A."/>
            <person name="Allison H.C."/>
            <person name="Burton P."/>
            <person name="Anderson J."/>
            <person name="Aslett M."/>
            <person name="Brown R."/>
            <person name="Corton N."/>
            <person name="Harris D."/>
            <person name="Hauser H."/>
            <person name="Gamble J."/>
            <person name="Gilderthorp R."/>
            <person name="McQuillan J."/>
            <person name="Quail M.A."/>
            <person name="Sanders M."/>
            <person name="Van Tonder A."/>
            <person name="Ginger M.L."/>
            <person name="Donelson J.E."/>
            <person name="Field M.C."/>
            <person name="Barry J.D."/>
            <person name="Berriman M."/>
            <person name="Hertz-Fowler C."/>
        </authorList>
    </citation>
    <scope>NUCLEOTIDE SEQUENCE [LARGE SCALE GENOMIC DNA]</scope>
    <source>
        <strain evidence="10">IL3000</strain>
    </source>
</reference>
<keyword evidence="10" id="KW-1185">Reference proteome</keyword>
<dbReference type="SUPFAM" id="SSF53098">
    <property type="entry name" value="Ribonuclease H-like"/>
    <property type="match status" value="1"/>
</dbReference>
<dbReference type="Gene3D" id="3.30.420.10">
    <property type="entry name" value="Ribonuclease H-like superfamily/Ribonuclease H"/>
    <property type="match status" value="1"/>
</dbReference>
<dbReference type="GO" id="GO:0003676">
    <property type="term" value="F:nucleic acid binding"/>
    <property type="evidence" value="ECO:0007669"/>
    <property type="project" value="InterPro"/>
</dbReference>
<evidence type="ECO:0000256" key="4">
    <source>
        <dbReference type="ARBA" id="ARBA00022801"/>
    </source>
</evidence>
<dbReference type="InterPro" id="IPR036397">
    <property type="entry name" value="RNaseH_sf"/>
</dbReference>
<keyword evidence="4" id="KW-0378">Hydrolase</keyword>
<evidence type="ECO:0000256" key="7">
    <source>
        <dbReference type="SAM" id="MobiDB-lite"/>
    </source>
</evidence>
<proteinExistence type="inferred from homology"/>
<accession>F9WAV3</accession>
<feature type="compositionally biased region" description="Basic and acidic residues" evidence="7">
    <location>
        <begin position="43"/>
        <end position="60"/>
    </location>
</feature>
<dbReference type="InterPro" id="IPR034922">
    <property type="entry name" value="REX1-like_exo"/>
</dbReference>
<dbReference type="InterPro" id="IPR012337">
    <property type="entry name" value="RNaseH-like_sf"/>
</dbReference>
<organism evidence="9 10">
    <name type="scientific">Trypanosoma congolense (strain IL3000)</name>
    <dbReference type="NCBI Taxonomy" id="1068625"/>
    <lineage>
        <taxon>Eukaryota</taxon>
        <taxon>Discoba</taxon>
        <taxon>Euglenozoa</taxon>
        <taxon>Kinetoplastea</taxon>
        <taxon>Metakinetoplastina</taxon>
        <taxon>Trypanosomatida</taxon>
        <taxon>Trypanosomatidae</taxon>
        <taxon>Trypanosoma</taxon>
        <taxon>Nannomonas</taxon>
    </lineage>
</organism>
<dbReference type="InterPro" id="IPR047021">
    <property type="entry name" value="REXO1/3/4-like"/>
</dbReference>
<comment type="similarity">
    <text evidence="2">Belongs to the REXO1/REXO3 family.</text>
</comment>
<feature type="region of interest" description="Disordered" evidence="7">
    <location>
        <begin position="1"/>
        <end position="23"/>
    </location>
</feature>
<feature type="region of interest" description="Disordered" evidence="7">
    <location>
        <begin position="36"/>
        <end position="60"/>
    </location>
</feature>
<dbReference type="SMART" id="SM00479">
    <property type="entry name" value="EXOIII"/>
    <property type="match status" value="1"/>
</dbReference>